<evidence type="ECO:0000256" key="2">
    <source>
        <dbReference type="SAM" id="Phobius"/>
    </source>
</evidence>
<accession>A0A4P2Q0V3</accession>
<evidence type="ECO:0000256" key="1">
    <source>
        <dbReference type="SAM" id="MobiDB-lite"/>
    </source>
</evidence>
<dbReference type="Proteomes" id="UP000295781">
    <property type="component" value="Chromosome"/>
</dbReference>
<sequence length="278" mass="30227">MPSDWCYVAVIPGVSGVEGLPGRIRPVVSMSSYSRTARVRSGSENLDIAERVCLSYPHGARASSVVETVSAPSGRGDHVFEVARGHHGAALGQFLEARAPHLEEPGAGARVHPREPPAARTLEQGAQRRRPHACKRPRRSAEMGRELASRGGPRERCRIEISGAVLQVQTAACGAPPPGTGGKETRAVMRCRAQVLFQVGAWAWVVTGIGHLAITALLLGNHESAIIPSWNVHRRVPRARPRTSSIPSIRRLPAISTGAPRRERSRRQRALHLRRYAR</sequence>
<feature type="compositionally biased region" description="Basic and acidic residues" evidence="1">
    <location>
        <begin position="139"/>
        <end position="153"/>
    </location>
</feature>
<keyword evidence="2" id="KW-0472">Membrane</keyword>
<feature type="region of interest" description="Disordered" evidence="1">
    <location>
        <begin position="254"/>
        <end position="278"/>
    </location>
</feature>
<feature type="region of interest" description="Disordered" evidence="1">
    <location>
        <begin position="106"/>
        <end position="153"/>
    </location>
</feature>
<name>A0A4P2Q0V3_SORCE</name>
<evidence type="ECO:0000313" key="4">
    <source>
        <dbReference type="Proteomes" id="UP000295781"/>
    </source>
</evidence>
<protein>
    <submittedName>
        <fullName evidence="3">Uncharacterized protein</fullName>
    </submittedName>
</protein>
<dbReference type="EMBL" id="CP012670">
    <property type="protein sequence ID" value="AUX22835.1"/>
    <property type="molecule type" value="Genomic_DNA"/>
</dbReference>
<gene>
    <name evidence="3" type="ORF">SOCEGT47_033510</name>
</gene>
<feature type="transmembrane region" description="Helical" evidence="2">
    <location>
        <begin position="195"/>
        <end position="219"/>
    </location>
</feature>
<reference evidence="3 4" key="1">
    <citation type="submission" date="2015-09" db="EMBL/GenBank/DDBJ databases">
        <title>Sorangium comparison.</title>
        <authorList>
            <person name="Zaburannyi N."/>
            <person name="Bunk B."/>
            <person name="Overmann J."/>
            <person name="Mueller R."/>
        </authorList>
    </citation>
    <scope>NUCLEOTIDE SEQUENCE [LARGE SCALE GENOMIC DNA]</scope>
    <source>
        <strain evidence="3 4">So ceGT47</strain>
    </source>
</reference>
<proteinExistence type="predicted"/>
<keyword evidence="2" id="KW-0812">Transmembrane</keyword>
<evidence type="ECO:0000313" key="3">
    <source>
        <dbReference type="EMBL" id="AUX22835.1"/>
    </source>
</evidence>
<organism evidence="3 4">
    <name type="scientific">Sorangium cellulosum</name>
    <name type="common">Polyangium cellulosum</name>
    <dbReference type="NCBI Taxonomy" id="56"/>
    <lineage>
        <taxon>Bacteria</taxon>
        <taxon>Pseudomonadati</taxon>
        <taxon>Myxococcota</taxon>
        <taxon>Polyangia</taxon>
        <taxon>Polyangiales</taxon>
        <taxon>Polyangiaceae</taxon>
        <taxon>Sorangium</taxon>
    </lineage>
</organism>
<dbReference type="AlphaFoldDB" id="A0A4P2Q0V3"/>
<feature type="compositionally biased region" description="Basic residues" evidence="1">
    <location>
        <begin position="263"/>
        <end position="278"/>
    </location>
</feature>
<feature type="compositionally biased region" description="Basic residues" evidence="1">
    <location>
        <begin position="127"/>
        <end position="138"/>
    </location>
</feature>
<keyword evidence="2" id="KW-1133">Transmembrane helix</keyword>